<feature type="domain" description="N-acetyltransferase" evidence="1">
    <location>
        <begin position="38"/>
        <end position="182"/>
    </location>
</feature>
<dbReference type="KEGG" id="eao:BD94_3730"/>
<dbReference type="Proteomes" id="UP000028933">
    <property type="component" value="Chromosome"/>
</dbReference>
<evidence type="ECO:0000313" key="2">
    <source>
        <dbReference type="EMBL" id="AIL47505.1"/>
    </source>
</evidence>
<protein>
    <submittedName>
        <fullName evidence="2">Aminoglycoside 6'-N-acetyltransferase</fullName>
    </submittedName>
</protein>
<dbReference type="Pfam" id="PF00583">
    <property type="entry name" value="Acetyltransf_1"/>
    <property type="match status" value="1"/>
</dbReference>
<sequence length="182" mass="20872">MEKVFASVRFSSPLPVAVARTSQSPFPLVASIKKPHKLTTEPISKDNLTNLAHLFLELWEDCDFDEELQNCRQILNSESETCFLIKVEDKYVAFVHLTIRSDYVEGSSHSPTAYIEGLFVKKDFRHLGFSRQLVKLAEEWSKQKNCTQLASDTELTNLSSIEFHNKIGFKEVNRIVCFIKDL</sequence>
<dbReference type="PROSITE" id="PS51186">
    <property type="entry name" value="GNAT"/>
    <property type="match status" value="1"/>
</dbReference>
<dbReference type="Gene3D" id="3.40.630.30">
    <property type="match status" value="1"/>
</dbReference>
<reference evidence="2" key="1">
    <citation type="journal article" date="2013" name="Lancet">
        <title>First case of E anophelis outbreak in an intensive-care unit.</title>
        <authorList>
            <person name="Teo J."/>
            <person name="Tan S.Y."/>
            <person name="Tay M."/>
            <person name="Ding Y."/>
            <person name="Kjelleberg S."/>
            <person name="Givskov M."/>
            <person name="Lin R.T."/>
            <person name="Yang L."/>
        </authorList>
    </citation>
    <scope>NUCLEOTIDE SEQUENCE [LARGE SCALE GENOMIC DNA]</scope>
    <source>
        <strain evidence="2">NUHP1</strain>
    </source>
</reference>
<evidence type="ECO:0000259" key="1">
    <source>
        <dbReference type="PROSITE" id="PS51186"/>
    </source>
</evidence>
<dbReference type="STRING" id="1338011.BD94_3730"/>
<dbReference type="CDD" id="cd04301">
    <property type="entry name" value="NAT_SF"/>
    <property type="match status" value="1"/>
</dbReference>
<evidence type="ECO:0000313" key="3">
    <source>
        <dbReference type="Proteomes" id="UP000028933"/>
    </source>
</evidence>
<dbReference type="PANTHER" id="PTHR43072">
    <property type="entry name" value="N-ACETYLTRANSFERASE"/>
    <property type="match status" value="1"/>
</dbReference>
<name>A0A077EPJ9_9FLAO</name>
<organism evidence="2 3">
    <name type="scientific">Elizabethkingia anophelis NUHP1</name>
    <dbReference type="NCBI Taxonomy" id="1338011"/>
    <lineage>
        <taxon>Bacteria</taxon>
        <taxon>Pseudomonadati</taxon>
        <taxon>Bacteroidota</taxon>
        <taxon>Flavobacteriia</taxon>
        <taxon>Flavobacteriales</taxon>
        <taxon>Weeksellaceae</taxon>
        <taxon>Elizabethkingia</taxon>
    </lineage>
</organism>
<dbReference type="AlphaFoldDB" id="A0A077EPJ9"/>
<keyword evidence="2" id="KW-0808">Transferase</keyword>
<accession>A0A077EPJ9</accession>
<dbReference type="SUPFAM" id="SSF55729">
    <property type="entry name" value="Acyl-CoA N-acyltransferases (Nat)"/>
    <property type="match status" value="1"/>
</dbReference>
<proteinExistence type="predicted"/>
<dbReference type="EMBL" id="CP007547">
    <property type="protein sequence ID" value="AIL47505.1"/>
    <property type="molecule type" value="Genomic_DNA"/>
</dbReference>
<dbReference type="HOGENOM" id="CLU_127011_0_0_10"/>
<dbReference type="RefSeq" id="WP_024566461.1">
    <property type="nucleotide sequence ID" value="NG_242169.1"/>
</dbReference>
<dbReference type="eggNOG" id="COG0456">
    <property type="taxonomic scope" value="Bacteria"/>
</dbReference>
<dbReference type="InterPro" id="IPR016181">
    <property type="entry name" value="Acyl_CoA_acyltransferase"/>
</dbReference>
<dbReference type="InterPro" id="IPR000182">
    <property type="entry name" value="GNAT_dom"/>
</dbReference>
<dbReference type="GO" id="GO:0016747">
    <property type="term" value="F:acyltransferase activity, transferring groups other than amino-acyl groups"/>
    <property type="evidence" value="ECO:0007669"/>
    <property type="project" value="InterPro"/>
</dbReference>
<reference evidence="2" key="2">
    <citation type="journal article" date="2015" name="Genome Biol. Evol.">
        <title>Complete Genome Sequence and Transcriptomic Analysis of the Novel Pathogen Elizabethkingia anophelis in Response to Oxidative Stress.</title>
        <authorList>
            <person name="Li Y."/>
            <person name="Liu Y."/>
            <person name="Chew S.C."/>
            <person name="Tay M."/>
            <person name="Salido M.M."/>
            <person name="Teo J."/>
            <person name="Lauro F.M."/>
            <person name="Givskov M."/>
            <person name="Yang L."/>
        </authorList>
    </citation>
    <scope>NUCLEOTIDE SEQUENCE</scope>
    <source>
        <strain evidence="2">NUHP1</strain>
    </source>
</reference>
<gene>
    <name evidence="2" type="ORF">BD94_3730</name>
</gene>
<dbReference type="NCBIfam" id="NF043067">
    <property type="entry name" value="AAC_6p_group_E"/>
    <property type="match status" value="1"/>
</dbReference>